<protein>
    <recommendedName>
        <fullName evidence="4">RNA polymerase alpha subunit C-terminal domain-containing protein</fullName>
    </recommendedName>
</protein>
<feature type="compositionally biased region" description="Basic and acidic residues" evidence="1">
    <location>
        <begin position="293"/>
        <end position="304"/>
    </location>
</feature>
<accession>A0ABT8S1N4</accession>
<proteinExistence type="predicted"/>
<dbReference type="RefSeq" id="WP_286530466.1">
    <property type="nucleotide sequence ID" value="NZ_JAUJZH010000006.1"/>
</dbReference>
<evidence type="ECO:0000313" key="2">
    <source>
        <dbReference type="EMBL" id="MDO1532733.1"/>
    </source>
</evidence>
<gene>
    <name evidence="2" type="ORF">Q2T77_10575</name>
</gene>
<keyword evidence="3" id="KW-1185">Reference proteome</keyword>
<feature type="region of interest" description="Disordered" evidence="1">
    <location>
        <begin position="287"/>
        <end position="312"/>
    </location>
</feature>
<dbReference type="SUPFAM" id="SSF47789">
    <property type="entry name" value="C-terminal domain of RNA polymerase alpha subunit"/>
    <property type="match status" value="1"/>
</dbReference>
<sequence>MLACFGALRTAIHEAKRQHADALRDNLIPSGAPFEFRSFDWRPRGSQRFNMPAQLSPETPIDEISMRSGARDALRNLSIFCIDDLSAISEQELLNEEAIGAKTVGRLREALIRVGLDFLPNAGAEDPVPAGAEPEESMAGPGPGRPRFVEVRKLLSEQARQSRDTSVSESMDWMGLYAYPSQLLRLRPGDSGVFVCPPAWRGRLGTVCGVWVKGNTDWAARFPAGTPWKDVFWTEAHVDGLKVVRAALPGQSARELPRHFVFAPRSTISMPEPGLPKLDQVVSLWRSPSTANEGRRVEPPRDLAMDDQAASG</sequence>
<evidence type="ECO:0000256" key="1">
    <source>
        <dbReference type="SAM" id="MobiDB-lite"/>
    </source>
</evidence>
<feature type="region of interest" description="Disordered" evidence="1">
    <location>
        <begin position="125"/>
        <end position="145"/>
    </location>
</feature>
<dbReference type="EMBL" id="JAUKVY010000006">
    <property type="protein sequence ID" value="MDO1532733.1"/>
    <property type="molecule type" value="Genomic_DNA"/>
</dbReference>
<comment type="caution">
    <text evidence="2">The sequence shown here is derived from an EMBL/GenBank/DDBJ whole genome shotgun (WGS) entry which is preliminary data.</text>
</comment>
<name>A0ABT8S1N4_9BURK</name>
<reference evidence="2" key="1">
    <citation type="submission" date="2023-06" db="EMBL/GenBank/DDBJ databases">
        <authorList>
            <person name="Jiang Y."/>
            <person name="Liu Q."/>
        </authorList>
    </citation>
    <scope>NUCLEOTIDE SEQUENCE</scope>
    <source>
        <strain evidence="2">CGMCC 1.12090</strain>
    </source>
</reference>
<dbReference type="Proteomes" id="UP001169027">
    <property type="component" value="Unassembled WGS sequence"/>
</dbReference>
<evidence type="ECO:0000313" key="3">
    <source>
        <dbReference type="Proteomes" id="UP001169027"/>
    </source>
</evidence>
<organism evidence="2 3">
    <name type="scientific">Variovorax ginsengisoli</name>
    <dbReference type="NCBI Taxonomy" id="363844"/>
    <lineage>
        <taxon>Bacteria</taxon>
        <taxon>Pseudomonadati</taxon>
        <taxon>Pseudomonadota</taxon>
        <taxon>Betaproteobacteria</taxon>
        <taxon>Burkholderiales</taxon>
        <taxon>Comamonadaceae</taxon>
        <taxon>Variovorax</taxon>
    </lineage>
</organism>
<evidence type="ECO:0008006" key="4">
    <source>
        <dbReference type="Google" id="ProtNLM"/>
    </source>
</evidence>
<dbReference type="Gene3D" id="1.10.150.20">
    <property type="entry name" value="5' to 3' exonuclease, C-terminal subdomain"/>
    <property type="match status" value="1"/>
</dbReference>